<dbReference type="SUPFAM" id="SSF51182">
    <property type="entry name" value="RmlC-like cupins"/>
    <property type="match status" value="1"/>
</dbReference>
<dbReference type="EC" id="5.1.3.13" evidence="1"/>
<dbReference type="Gene3D" id="2.60.120.10">
    <property type="entry name" value="Jelly Rolls"/>
    <property type="match status" value="1"/>
</dbReference>
<dbReference type="Pfam" id="PF00908">
    <property type="entry name" value="dTDP_sugar_isom"/>
    <property type="match status" value="1"/>
</dbReference>
<dbReference type="AlphaFoldDB" id="A0A3B1BX58"/>
<dbReference type="GO" id="GO:0019305">
    <property type="term" value="P:dTDP-rhamnose biosynthetic process"/>
    <property type="evidence" value="ECO:0007669"/>
    <property type="project" value="TreeGrafter"/>
</dbReference>
<dbReference type="EMBL" id="UOGC01000104">
    <property type="protein sequence ID" value="VAX20382.1"/>
    <property type="molecule type" value="Genomic_DNA"/>
</dbReference>
<reference evidence="1" key="1">
    <citation type="submission" date="2018-06" db="EMBL/GenBank/DDBJ databases">
        <authorList>
            <person name="Zhirakovskaya E."/>
        </authorList>
    </citation>
    <scope>NUCLEOTIDE SEQUENCE</scope>
</reference>
<dbReference type="GO" id="GO:0005829">
    <property type="term" value="C:cytosol"/>
    <property type="evidence" value="ECO:0007669"/>
    <property type="project" value="TreeGrafter"/>
</dbReference>
<keyword evidence="1" id="KW-0413">Isomerase</keyword>
<protein>
    <submittedName>
        <fullName evidence="1">dTDP-4-dehydrorhamnose 3,5-epimerase</fullName>
        <ecNumber evidence="1">5.1.3.13</ecNumber>
    </submittedName>
</protein>
<dbReference type="InterPro" id="IPR014710">
    <property type="entry name" value="RmlC-like_jellyroll"/>
</dbReference>
<gene>
    <name evidence="1" type="ORF">MNBD_NITROSPINAE01-1923</name>
</gene>
<proteinExistence type="predicted"/>
<organism evidence="1">
    <name type="scientific">hydrothermal vent metagenome</name>
    <dbReference type="NCBI Taxonomy" id="652676"/>
    <lineage>
        <taxon>unclassified sequences</taxon>
        <taxon>metagenomes</taxon>
        <taxon>ecological metagenomes</taxon>
    </lineage>
</organism>
<dbReference type="PANTHER" id="PTHR21047">
    <property type="entry name" value="DTDP-6-DEOXY-D-GLUCOSE-3,5 EPIMERASE"/>
    <property type="match status" value="1"/>
</dbReference>
<name>A0A3B1BX58_9ZZZZ</name>
<dbReference type="InterPro" id="IPR011051">
    <property type="entry name" value="RmlC_Cupin_sf"/>
</dbReference>
<dbReference type="PANTHER" id="PTHR21047:SF2">
    <property type="entry name" value="THYMIDINE DIPHOSPHO-4-KETO-RHAMNOSE 3,5-EPIMERASE"/>
    <property type="match status" value="1"/>
</dbReference>
<dbReference type="GO" id="GO:0008830">
    <property type="term" value="F:dTDP-4-dehydrorhamnose 3,5-epimerase activity"/>
    <property type="evidence" value="ECO:0007669"/>
    <property type="project" value="UniProtKB-EC"/>
</dbReference>
<accession>A0A3B1BX58</accession>
<evidence type="ECO:0000313" key="1">
    <source>
        <dbReference type="EMBL" id="VAX20382.1"/>
    </source>
</evidence>
<dbReference type="InterPro" id="IPR000888">
    <property type="entry name" value="RmlC-like"/>
</dbReference>
<sequence>MFNEGSIDGVKIVELKKFTDSRGWLMELFRDDEVDDALFPAMGYISMTQSGIARGPHEHVAQTDYFCFTGPSSFKVFLWDNRPESPTYKNRMTLVAGEDNPIAVIIPPGIVHAYKNIGDKDGMVLNYPNKLYMGPNKAEEVDEVRYEDNENSEFKVD</sequence>
<dbReference type="GO" id="GO:0000271">
    <property type="term" value="P:polysaccharide biosynthetic process"/>
    <property type="evidence" value="ECO:0007669"/>
    <property type="project" value="TreeGrafter"/>
</dbReference>